<evidence type="ECO:0000256" key="3">
    <source>
        <dbReference type="ARBA" id="ARBA00022692"/>
    </source>
</evidence>
<accession>A0A2G6K6Z8</accession>
<evidence type="ECO:0000313" key="7">
    <source>
        <dbReference type="EMBL" id="PIE31424.1"/>
    </source>
</evidence>
<evidence type="ECO:0000313" key="8">
    <source>
        <dbReference type="Proteomes" id="UP000230914"/>
    </source>
</evidence>
<keyword evidence="5 6" id="KW-0472">Membrane</keyword>
<evidence type="ECO:0000256" key="2">
    <source>
        <dbReference type="ARBA" id="ARBA00010544"/>
    </source>
</evidence>
<dbReference type="GO" id="GO:0016020">
    <property type="term" value="C:membrane"/>
    <property type="evidence" value="ECO:0007669"/>
    <property type="project" value="UniProtKB-SubCell"/>
</dbReference>
<evidence type="ECO:0000256" key="5">
    <source>
        <dbReference type="ARBA" id="ARBA00023136"/>
    </source>
</evidence>
<feature type="transmembrane region" description="Helical" evidence="6">
    <location>
        <begin position="175"/>
        <end position="193"/>
    </location>
</feature>
<dbReference type="GO" id="GO:0015232">
    <property type="term" value="F:heme transmembrane transporter activity"/>
    <property type="evidence" value="ECO:0007669"/>
    <property type="project" value="InterPro"/>
</dbReference>
<keyword evidence="3 6" id="KW-0812">Transmembrane</keyword>
<feature type="transmembrane region" description="Helical" evidence="6">
    <location>
        <begin position="28"/>
        <end position="46"/>
    </location>
</feature>
<evidence type="ECO:0008006" key="9">
    <source>
        <dbReference type="Google" id="ProtNLM"/>
    </source>
</evidence>
<dbReference type="EMBL" id="PDSL01000083">
    <property type="protein sequence ID" value="PIE31424.1"/>
    <property type="molecule type" value="Genomic_DNA"/>
</dbReference>
<dbReference type="Proteomes" id="UP000230914">
    <property type="component" value="Unassembled WGS sequence"/>
</dbReference>
<organism evidence="7 8">
    <name type="scientific">Ilumatobacter coccineus</name>
    <dbReference type="NCBI Taxonomy" id="467094"/>
    <lineage>
        <taxon>Bacteria</taxon>
        <taxon>Bacillati</taxon>
        <taxon>Actinomycetota</taxon>
        <taxon>Acidimicrobiia</taxon>
        <taxon>Acidimicrobiales</taxon>
        <taxon>Ilumatobacteraceae</taxon>
        <taxon>Ilumatobacter</taxon>
    </lineage>
</organism>
<protein>
    <recommendedName>
        <fullName evidence="9">Heme exporter protein B</fullName>
    </recommendedName>
</protein>
<dbReference type="InterPro" id="IPR003544">
    <property type="entry name" value="Cyt_c_biogenesis_CcmB"/>
</dbReference>
<feature type="transmembrane region" description="Helical" evidence="6">
    <location>
        <begin position="107"/>
        <end position="135"/>
    </location>
</feature>
<comment type="caution">
    <text evidence="7">The sequence shown here is derived from an EMBL/GenBank/DDBJ whole genome shotgun (WGS) entry which is preliminary data.</text>
</comment>
<evidence type="ECO:0000256" key="6">
    <source>
        <dbReference type="SAM" id="Phobius"/>
    </source>
</evidence>
<comment type="subcellular location">
    <subcellularLocation>
        <location evidence="1">Membrane</location>
        <topology evidence="1">Multi-pass membrane protein</topology>
    </subcellularLocation>
</comment>
<feature type="transmembrane region" description="Helical" evidence="6">
    <location>
        <begin position="213"/>
        <end position="236"/>
    </location>
</feature>
<feature type="transmembrane region" description="Helical" evidence="6">
    <location>
        <begin position="66"/>
        <end position="86"/>
    </location>
</feature>
<proteinExistence type="inferred from homology"/>
<evidence type="ECO:0000256" key="1">
    <source>
        <dbReference type="ARBA" id="ARBA00004141"/>
    </source>
</evidence>
<dbReference type="AlphaFoldDB" id="A0A2G6K6Z8"/>
<dbReference type="GO" id="GO:0017004">
    <property type="term" value="P:cytochrome complex assembly"/>
    <property type="evidence" value="ECO:0007669"/>
    <property type="project" value="InterPro"/>
</dbReference>
<reference evidence="7 8" key="1">
    <citation type="submission" date="2017-10" db="EMBL/GenBank/DDBJ databases">
        <title>Novel microbial diversity and functional potential in the marine mammal oral microbiome.</title>
        <authorList>
            <person name="Dudek N.K."/>
            <person name="Sun C.L."/>
            <person name="Burstein D."/>
            <person name="Kantor R.S."/>
            <person name="Aliaga Goltsman D.S."/>
            <person name="Bik E.M."/>
            <person name="Thomas B.C."/>
            <person name="Banfield J.F."/>
            <person name="Relman D.A."/>
        </authorList>
    </citation>
    <scope>NUCLEOTIDE SEQUENCE [LARGE SCALE GENOMIC DNA]</scope>
    <source>
        <strain evidence="7">DOLJORAL78_61_10</strain>
    </source>
</reference>
<dbReference type="Pfam" id="PF03379">
    <property type="entry name" value="CcmB"/>
    <property type="match status" value="1"/>
</dbReference>
<keyword evidence="4 6" id="KW-1133">Transmembrane helix</keyword>
<name>A0A2G6K6Z8_9ACTN</name>
<evidence type="ECO:0000256" key="4">
    <source>
        <dbReference type="ARBA" id="ARBA00022989"/>
    </source>
</evidence>
<feature type="transmembrane region" description="Helical" evidence="6">
    <location>
        <begin position="141"/>
        <end position="163"/>
    </location>
</feature>
<comment type="similarity">
    <text evidence="2">Belongs to the CcmB/CycW/HelB family.</text>
</comment>
<sequence>MTRWRLAIRLAANELRIERRRRTMVSQVIPFAVVTMVIFGLGFGGPTVTAGSGSSPLSALAQAGPGLVWVTVVLSLIITVQHSFAVDTADGALDALRVAGVDPAAIFWGKTLAIGVQLIVLATLVSVTAVVIASIEMSEATPVLGLVAIVIASIGLAAVGVLYGALTVGGSGRGALLALLVFPAVSPVVIAGTRALEASLGSYGVPVSQGWSWIGLLTVFAGGALAIGTLAFGSLIDGMHR</sequence>
<gene>
    <name evidence="7" type="ORF">CSA55_05730</name>
</gene>